<organism evidence="1 2">
    <name type="scientific">Stenomitos frigidus AS-A4</name>
    <dbReference type="NCBI Taxonomy" id="2933935"/>
    <lineage>
        <taxon>Bacteria</taxon>
        <taxon>Bacillati</taxon>
        <taxon>Cyanobacteriota</taxon>
        <taxon>Cyanophyceae</taxon>
        <taxon>Leptolyngbyales</taxon>
        <taxon>Leptolyngbyaceae</taxon>
        <taxon>Stenomitos</taxon>
    </lineage>
</organism>
<name>A0ABV0KJ38_9CYAN</name>
<dbReference type="RefSeq" id="WP_190455220.1">
    <property type="nucleotide sequence ID" value="NZ_JAMPLM010000004.1"/>
</dbReference>
<accession>A0ABV0KJ38</accession>
<proteinExistence type="predicted"/>
<dbReference type="EMBL" id="JAMPLM010000004">
    <property type="protein sequence ID" value="MEP1058349.1"/>
    <property type="molecule type" value="Genomic_DNA"/>
</dbReference>
<comment type="caution">
    <text evidence="1">The sequence shown here is derived from an EMBL/GenBank/DDBJ whole genome shotgun (WGS) entry which is preliminary data.</text>
</comment>
<gene>
    <name evidence="1" type="ORF">NDI38_07845</name>
</gene>
<evidence type="ECO:0000313" key="2">
    <source>
        <dbReference type="Proteomes" id="UP001476950"/>
    </source>
</evidence>
<evidence type="ECO:0000313" key="1">
    <source>
        <dbReference type="EMBL" id="MEP1058349.1"/>
    </source>
</evidence>
<dbReference type="Proteomes" id="UP001476950">
    <property type="component" value="Unassembled WGS sequence"/>
</dbReference>
<reference evidence="1 2" key="1">
    <citation type="submission" date="2022-04" db="EMBL/GenBank/DDBJ databases">
        <title>Positive selection, recombination, and allopatry shape intraspecific diversity of widespread and dominant cyanobacteria.</title>
        <authorList>
            <person name="Wei J."/>
            <person name="Shu W."/>
            <person name="Hu C."/>
        </authorList>
    </citation>
    <scope>NUCLEOTIDE SEQUENCE [LARGE SCALE GENOMIC DNA]</scope>
    <source>
        <strain evidence="1 2">AS-A4</strain>
    </source>
</reference>
<keyword evidence="2" id="KW-1185">Reference proteome</keyword>
<sequence>MSNDWVLTSTIRVQWFLVWNAQAFQRQGWRASLYNIGQVDRSLHCQTNGER</sequence>
<protein>
    <submittedName>
        <fullName evidence="1">Uncharacterized protein</fullName>
    </submittedName>
</protein>